<evidence type="ECO:0000313" key="3">
    <source>
        <dbReference type="EMBL" id="PKI45221.1"/>
    </source>
</evidence>
<proteinExistence type="predicted"/>
<sequence>MFSAREFMASHSPSSLFSAYASFMASMMLTRTILNDLIPKPIRAYLVALFHRLFKAKTSQLTLIDKCPGEKRISICLDNNEKLTDSYDGIELKWEFVCVEQERDNNRDTSRTGFDIRRLLGTICVPMVATDPTGRVDRPDWHKSGRTSPRRVPMEF</sequence>
<dbReference type="InterPro" id="IPR025753">
    <property type="entry name" value="AAA_N_dom"/>
</dbReference>
<reference evidence="3 4" key="1">
    <citation type="submission" date="2017-11" db="EMBL/GenBank/DDBJ databases">
        <title>De-novo sequencing of pomegranate (Punica granatum L.) genome.</title>
        <authorList>
            <person name="Akparov Z."/>
            <person name="Amiraslanov A."/>
            <person name="Hajiyeva S."/>
            <person name="Abbasov M."/>
            <person name="Kaur K."/>
            <person name="Hamwieh A."/>
            <person name="Solovyev V."/>
            <person name="Salamov A."/>
            <person name="Braich B."/>
            <person name="Kosarev P."/>
            <person name="Mahmoud A."/>
            <person name="Hajiyev E."/>
            <person name="Babayeva S."/>
            <person name="Izzatullayeva V."/>
            <person name="Mammadov A."/>
            <person name="Mammadov A."/>
            <person name="Sharifova S."/>
            <person name="Ojaghi J."/>
            <person name="Eynullazada K."/>
            <person name="Bayramov B."/>
            <person name="Abdulazimova A."/>
            <person name="Shahmuradov I."/>
        </authorList>
    </citation>
    <scope>NUCLEOTIDE SEQUENCE [LARGE SCALE GENOMIC DNA]</scope>
    <source>
        <strain evidence="4">cv. AG2017</strain>
        <tissue evidence="3">Leaf</tissue>
    </source>
</reference>
<feature type="domain" description="AAA-type ATPase N-terminal" evidence="2">
    <location>
        <begin position="53"/>
        <end position="98"/>
    </location>
</feature>
<dbReference type="AlphaFoldDB" id="A0A2I0IMI0"/>
<evidence type="ECO:0000259" key="2">
    <source>
        <dbReference type="Pfam" id="PF14363"/>
    </source>
</evidence>
<organism evidence="3 4">
    <name type="scientific">Punica granatum</name>
    <name type="common">Pomegranate</name>
    <dbReference type="NCBI Taxonomy" id="22663"/>
    <lineage>
        <taxon>Eukaryota</taxon>
        <taxon>Viridiplantae</taxon>
        <taxon>Streptophyta</taxon>
        <taxon>Embryophyta</taxon>
        <taxon>Tracheophyta</taxon>
        <taxon>Spermatophyta</taxon>
        <taxon>Magnoliopsida</taxon>
        <taxon>eudicotyledons</taxon>
        <taxon>Gunneridae</taxon>
        <taxon>Pentapetalae</taxon>
        <taxon>rosids</taxon>
        <taxon>malvids</taxon>
        <taxon>Myrtales</taxon>
        <taxon>Lythraceae</taxon>
        <taxon>Punica</taxon>
    </lineage>
</organism>
<keyword evidence="4" id="KW-1185">Reference proteome</keyword>
<protein>
    <recommendedName>
        <fullName evidence="2">AAA-type ATPase N-terminal domain-containing protein</fullName>
    </recommendedName>
</protein>
<accession>A0A2I0IMI0</accession>
<dbReference type="Pfam" id="PF14363">
    <property type="entry name" value="AAA_assoc"/>
    <property type="match status" value="1"/>
</dbReference>
<dbReference type="Proteomes" id="UP000233551">
    <property type="component" value="Unassembled WGS sequence"/>
</dbReference>
<dbReference type="EMBL" id="PGOL01002757">
    <property type="protein sequence ID" value="PKI45221.1"/>
    <property type="molecule type" value="Genomic_DNA"/>
</dbReference>
<name>A0A2I0IMI0_PUNGR</name>
<feature type="region of interest" description="Disordered" evidence="1">
    <location>
        <begin position="135"/>
        <end position="156"/>
    </location>
</feature>
<evidence type="ECO:0000256" key="1">
    <source>
        <dbReference type="SAM" id="MobiDB-lite"/>
    </source>
</evidence>
<dbReference type="STRING" id="22663.A0A2I0IMI0"/>
<gene>
    <name evidence="3" type="ORF">CRG98_034399</name>
</gene>
<comment type="caution">
    <text evidence="3">The sequence shown here is derived from an EMBL/GenBank/DDBJ whole genome shotgun (WGS) entry which is preliminary data.</text>
</comment>
<evidence type="ECO:0000313" key="4">
    <source>
        <dbReference type="Proteomes" id="UP000233551"/>
    </source>
</evidence>